<dbReference type="SUPFAM" id="SSF51182">
    <property type="entry name" value="RmlC-like cupins"/>
    <property type="match status" value="1"/>
</dbReference>
<comment type="caution">
    <text evidence="7">The sequence shown here is derived from an EMBL/GenBank/DDBJ whole genome shotgun (WGS) entry which is preliminary data.</text>
</comment>
<dbReference type="Proteomes" id="UP000076400">
    <property type="component" value="Unassembled WGS sequence"/>
</dbReference>
<reference evidence="7 8" key="1">
    <citation type="submission" date="2015-12" db="EMBL/GenBank/DDBJ databases">
        <title>Genome sequence of Oceanibaculum pacificum MCCC 1A02656.</title>
        <authorList>
            <person name="Lu L."/>
            <person name="Lai Q."/>
            <person name="Shao Z."/>
            <person name="Qian P."/>
        </authorList>
    </citation>
    <scope>NUCLEOTIDE SEQUENCE [LARGE SCALE GENOMIC DNA]</scope>
    <source>
        <strain evidence="7 8">MCCC 1A02656</strain>
    </source>
</reference>
<dbReference type="Pfam" id="PF02311">
    <property type="entry name" value="AraC_binding"/>
    <property type="match status" value="1"/>
</dbReference>
<keyword evidence="5" id="KW-0804">Transcription</keyword>
<sequence length="253" mass="27719">MEGLEDVPRPVVALPLDFPDGHRIPPHIHKRAQLIYAERGVMTVSVAQEGGGLWVIPPQRALWMPAGILHRIRMTGDVAMRTLYIDPAAAPTLPGDCRVVTVSSLLRELVLAAMRVPPLYDEAGPEGRLMGVILDQLRVLPIMPLHLPMPGDRRLAGICTALLDDLADNRPLEAWGRQAGASVSTLGRLFRAETGMGFAAWRQQARLVRALELLAAGRPVTQVALDLGYDSVSAFIAMFRRAFGVPPARYFRD</sequence>
<evidence type="ECO:0000259" key="6">
    <source>
        <dbReference type="PROSITE" id="PS01124"/>
    </source>
</evidence>
<evidence type="ECO:0000313" key="8">
    <source>
        <dbReference type="Proteomes" id="UP000076400"/>
    </source>
</evidence>
<dbReference type="PANTHER" id="PTHR11019">
    <property type="entry name" value="HTH-TYPE TRANSCRIPTIONAL REGULATOR NIMR"/>
    <property type="match status" value="1"/>
</dbReference>
<dbReference type="PROSITE" id="PS01124">
    <property type="entry name" value="HTH_ARAC_FAMILY_2"/>
    <property type="match status" value="1"/>
</dbReference>
<dbReference type="InterPro" id="IPR014710">
    <property type="entry name" value="RmlC-like_jellyroll"/>
</dbReference>
<dbReference type="Pfam" id="PF12833">
    <property type="entry name" value="HTH_18"/>
    <property type="match status" value="1"/>
</dbReference>
<gene>
    <name evidence="7" type="ORF">AUP43_03965</name>
</gene>
<dbReference type="PANTHER" id="PTHR11019:SF159">
    <property type="entry name" value="TRANSCRIPTIONAL REGULATOR-RELATED"/>
    <property type="match status" value="1"/>
</dbReference>
<evidence type="ECO:0000256" key="1">
    <source>
        <dbReference type="ARBA" id="ARBA00022491"/>
    </source>
</evidence>
<protein>
    <submittedName>
        <fullName evidence="7">AraC family transcriptional regulator</fullName>
    </submittedName>
</protein>
<dbReference type="InterPro" id="IPR018060">
    <property type="entry name" value="HTH_AraC"/>
</dbReference>
<dbReference type="CDD" id="cd06124">
    <property type="entry name" value="cupin_NimR-like_N"/>
    <property type="match status" value="1"/>
</dbReference>
<evidence type="ECO:0000256" key="2">
    <source>
        <dbReference type="ARBA" id="ARBA00023015"/>
    </source>
</evidence>
<dbReference type="PRINTS" id="PR00032">
    <property type="entry name" value="HTHARAC"/>
</dbReference>
<accession>A0A154VAQ3</accession>
<evidence type="ECO:0000256" key="5">
    <source>
        <dbReference type="ARBA" id="ARBA00023163"/>
    </source>
</evidence>
<dbReference type="GO" id="GO:0043565">
    <property type="term" value="F:sequence-specific DNA binding"/>
    <property type="evidence" value="ECO:0007669"/>
    <property type="project" value="InterPro"/>
</dbReference>
<dbReference type="Gene3D" id="2.60.120.10">
    <property type="entry name" value="Jelly Rolls"/>
    <property type="match status" value="1"/>
</dbReference>
<dbReference type="PROSITE" id="PS00041">
    <property type="entry name" value="HTH_ARAC_FAMILY_1"/>
    <property type="match status" value="1"/>
</dbReference>
<proteinExistence type="predicted"/>
<dbReference type="InterPro" id="IPR009057">
    <property type="entry name" value="Homeodomain-like_sf"/>
</dbReference>
<dbReference type="FunFam" id="1.10.10.60:FF:000132">
    <property type="entry name" value="AraC family transcriptional regulator"/>
    <property type="match status" value="1"/>
</dbReference>
<dbReference type="OrthoDB" id="9804543at2"/>
<dbReference type="InterPro" id="IPR018062">
    <property type="entry name" value="HTH_AraC-typ_CS"/>
</dbReference>
<keyword evidence="2" id="KW-0805">Transcription regulation</keyword>
<dbReference type="InterPro" id="IPR020449">
    <property type="entry name" value="Tscrpt_reg_AraC-type_HTH"/>
</dbReference>
<evidence type="ECO:0000313" key="7">
    <source>
        <dbReference type="EMBL" id="KZC98349.1"/>
    </source>
</evidence>
<feature type="domain" description="HTH araC/xylS-type" evidence="6">
    <location>
        <begin position="156"/>
        <end position="253"/>
    </location>
</feature>
<evidence type="ECO:0000256" key="3">
    <source>
        <dbReference type="ARBA" id="ARBA00023125"/>
    </source>
</evidence>
<name>A0A154VAQ3_9PROT</name>
<keyword evidence="8" id="KW-1185">Reference proteome</keyword>
<organism evidence="7 8">
    <name type="scientific">Oceanibaculum pacificum</name>
    <dbReference type="NCBI Taxonomy" id="580166"/>
    <lineage>
        <taxon>Bacteria</taxon>
        <taxon>Pseudomonadati</taxon>
        <taxon>Pseudomonadota</taxon>
        <taxon>Alphaproteobacteria</taxon>
        <taxon>Rhodospirillales</taxon>
        <taxon>Oceanibaculaceae</taxon>
        <taxon>Oceanibaculum</taxon>
    </lineage>
</organism>
<dbReference type="InterPro" id="IPR011051">
    <property type="entry name" value="RmlC_Cupin_sf"/>
</dbReference>
<dbReference type="SUPFAM" id="SSF46689">
    <property type="entry name" value="Homeodomain-like"/>
    <property type="match status" value="1"/>
</dbReference>
<keyword evidence="4" id="KW-0010">Activator</keyword>
<dbReference type="AlphaFoldDB" id="A0A154VAQ3"/>
<dbReference type="SMART" id="SM00342">
    <property type="entry name" value="HTH_ARAC"/>
    <property type="match status" value="1"/>
</dbReference>
<dbReference type="STRING" id="580166.AUP43_03965"/>
<dbReference type="GO" id="GO:0003700">
    <property type="term" value="F:DNA-binding transcription factor activity"/>
    <property type="evidence" value="ECO:0007669"/>
    <property type="project" value="InterPro"/>
</dbReference>
<dbReference type="InterPro" id="IPR003313">
    <property type="entry name" value="AraC-bd"/>
</dbReference>
<dbReference type="Gene3D" id="1.10.10.60">
    <property type="entry name" value="Homeodomain-like"/>
    <property type="match status" value="2"/>
</dbReference>
<dbReference type="EMBL" id="LPXN01000171">
    <property type="protein sequence ID" value="KZC98349.1"/>
    <property type="molecule type" value="Genomic_DNA"/>
</dbReference>
<keyword evidence="1" id="KW-0678">Repressor</keyword>
<evidence type="ECO:0000256" key="4">
    <source>
        <dbReference type="ARBA" id="ARBA00023159"/>
    </source>
</evidence>
<keyword evidence="3" id="KW-0238">DNA-binding</keyword>